<evidence type="ECO:0000313" key="11">
    <source>
        <dbReference type="Proteomes" id="UP000636960"/>
    </source>
</evidence>
<keyword evidence="6 9" id="KW-0472">Membrane</keyword>
<comment type="caution">
    <text evidence="10">The sequence shown here is derived from an EMBL/GenBank/DDBJ whole genome shotgun (WGS) entry which is preliminary data.</text>
</comment>
<accession>A0A919MW78</accession>
<evidence type="ECO:0000256" key="7">
    <source>
        <dbReference type="ARBA" id="ARBA00024033"/>
    </source>
</evidence>
<feature type="transmembrane region" description="Helical" evidence="9">
    <location>
        <begin position="56"/>
        <end position="75"/>
    </location>
</feature>
<feature type="compositionally biased region" description="Basic and acidic residues" evidence="8">
    <location>
        <begin position="396"/>
        <end position="405"/>
    </location>
</feature>
<sequence>MSRRTVHCVLALLALVVVWAFDRHFRFFDMAIYQGAVRWWADGGDLYAYQAPVRGALGFTYPPFAALLLMPAGLVPLNVAGWLNVLLSLPSLAAALAVVTSRAAGPGRPLQGGWALTAGRGFPAGRALLAGRALPVALVLVLALATEPVRQTLGLGQVNLVLFALVVLDLGVLGRAGSRWAGVGVGIATAVKLTPGLFIVYLLVTRRWRAAAVAGGTAAVLTAAAAVVAPRETMQYFGDLLWRTERVGAADAVANQSLAGLLARLSDSPAAPRYWWLALCSVAVVAGLRRAARAHAYGHEMTGLTLAGLTANLVTPVAWTHHLTFLPVALILLGRSGRRRDGVAVGVCYVLCVLSPVWWVADGPGGLLPFLAANTFVLMIIFLVWRLPVAGDAARRPEESGRRDGVSSVLTRGSGPTRSGRSC</sequence>
<dbReference type="Pfam" id="PF09594">
    <property type="entry name" value="GT87"/>
    <property type="match status" value="1"/>
</dbReference>
<keyword evidence="4 9" id="KW-0812">Transmembrane</keyword>
<keyword evidence="2" id="KW-1003">Cell membrane</keyword>
<dbReference type="GO" id="GO:0005886">
    <property type="term" value="C:plasma membrane"/>
    <property type="evidence" value="ECO:0007669"/>
    <property type="project" value="UniProtKB-SubCell"/>
</dbReference>
<feature type="transmembrane region" description="Helical" evidence="9">
    <location>
        <begin position="211"/>
        <end position="229"/>
    </location>
</feature>
<dbReference type="AlphaFoldDB" id="A0A919MW78"/>
<feature type="transmembrane region" description="Helical" evidence="9">
    <location>
        <begin position="180"/>
        <end position="204"/>
    </location>
</feature>
<evidence type="ECO:0000256" key="5">
    <source>
        <dbReference type="ARBA" id="ARBA00022989"/>
    </source>
</evidence>
<gene>
    <name evidence="10" type="ORF">Ari01nite_50330</name>
</gene>
<feature type="transmembrane region" description="Helical" evidence="9">
    <location>
        <begin position="82"/>
        <end position="104"/>
    </location>
</feature>
<comment type="similarity">
    <text evidence="7">Belongs to the glycosyltransferase 87 family.</text>
</comment>
<keyword evidence="11" id="KW-1185">Reference proteome</keyword>
<protein>
    <submittedName>
        <fullName evidence="10">Membrane protein</fullName>
    </submittedName>
</protein>
<dbReference type="EMBL" id="BOMV01000057">
    <property type="protein sequence ID" value="GIE97568.1"/>
    <property type="molecule type" value="Genomic_DNA"/>
</dbReference>
<feature type="transmembrane region" description="Helical" evidence="9">
    <location>
        <begin position="152"/>
        <end position="174"/>
    </location>
</feature>
<dbReference type="RefSeq" id="WP_203784616.1">
    <property type="nucleotide sequence ID" value="NZ_BOMV01000057.1"/>
</dbReference>
<evidence type="ECO:0000256" key="4">
    <source>
        <dbReference type="ARBA" id="ARBA00022692"/>
    </source>
</evidence>
<dbReference type="GO" id="GO:0016758">
    <property type="term" value="F:hexosyltransferase activity"/>
    <property type="evidence" value="ECO:0007669"/>
    <property type="project" value="InterPro"/>
</dbReference>
<organism evidence="10 11">
    <name type="scientific">Paractinoplanes rishiriensis</name>
    <dbReference type="NCBI Taxonomy" id="1050105"/>
    <lineage>
        <taxon>Bacteria</taxon>
        <taxon>Bacillati</taxon>
        <taxon>Actinomycetota</taxon>
        <taxon>Actinomycetes</taxon>
        <taxon>Micromonosporales</taxon>
        <taxon>Micromonosporaceae</taxon>
        <taxon>Paractinoplanes</taxon>
    </lineage>
</organism>
<feature type="transmembrane region" description="Helical" evidence="9">
    <location>
        <begin position="342"/>
        <end position="361"/>
    </location>
</feature>
<reference evidence="10" key="1">
    <citation type="submission" date="2021-01" db="EMBL/GenBank/DDBJ databases">
        <title>Whole genome shotgun sequence of Actinoplanes rishiriensis NBRC 108556.</title>
        <authorList>
            <person name="Komaki H."/>
            <person name="Tamura T."/>
        </authorList>
    </citation>
    <scope>NUCLEOTIDE SEQUENCE</scope>
    <source>
        <strain evidence="10">NBRC 108556</strain>
    </source>
</reference>
<dbReference type="Proteomes" id="UP000636960">
    <property type="component" value="Unassembled WGS sequence"/>
</dbReference>
<proteinExistence type="inferred from homology"/>
<evidence type="ECO:0000256" key="6">
    <source>
        <dbReference type="ARBA" id="ARBA00023136"/>
    </source>
</evidence>
<feature type="transmembrane region" description="Helical" evidence="9">
    <location>
        <begin position="274"/>
        <end position="292"/>
    </location>
</feature>
<dbReference type="InterPro" id="IPR018584">
    <property type="entry name" value="GT87"/>
</dbReference>
<feature type="region of interest" description="Disordered" evidence="8">
    <location>
        <begin position="396"/>
        <end position="423"/>
    </location>
</feature>
<evidence type="ECO:0000313" key="10">
    <source>
        <dbReference type="EMBL" id="GIE97568.1"/>
    </source>
</evidence>
<evidence type="ECO:0000256" key="9">
    <source>
        <dbReference type="SAM" id="Phobius"/>
    </source>
</evidence>
<keyword evidence="3" id="KW-0808">Transferase</keyword>
<name>A0A919MW78_9ACTN</name>
<evidence type="ECO:0000256" key="8">
    <source>
        <dbReference type="SAM" id="MobiDB-lite"/>
    </source>
</evidence>
<evidence type="ECO:0000256" key="3">
    <source>
        <dbReference type="ARBA" id="ARBA00022679"/>
    </source>
</evidence>
<feature type="transmembrane region" description="Helical" evidence="9">
    <location>
        <begin position="367"/>
        <end position="387"/>
    </location>
</feature>
<feature type="compositionally biased region" description="Polar residues" evidence="8">
    <location>
        <begin position="408"/>
        <end position="423"/>
    </location>
</feature>
<feature type="transmembrane region" description="Helical" evidence="9">
    <location>
        <begin position="124"/>
        <end position="145"/>
    </location>
</feature>
<comment type="subcellular location">
    <subcellularLocation>
        <location evidence="1">Cell membrane</location>
        <topology evidence="1">Multi-pass membrane protein</topology>
    </subcellularLocation>
</comment>
<evidence type="ECO:0000256" key="1">
    <source>
        <dbReference type="ARBA" id="ARBA00004651"/>
    </source>
</evidence>
<keyword evidence="5 9" id="KW-1133">Transmembrane helix</keyword>
<evidence type="ECO:0000256" key="2">
    <source>
        <dbReference type="ARBA" id="ARBA00022475"/>
    </source>
</evidence>